<dbReference type="AlphaFoldDB" id="A0AAW2J420"/>
<reference evidence="2" key="2">
    <citation type="journal article" date="2024" name="Plant">
        <title>Genomic evolution and insights into agronomic trait innovations of Sesamum species.</title>
        <authorList>
            <person name="Miao H."/>
            <person name="Wang L."/>
            <person name="Qu L."/>
            <person name="Liu H."/>
            <person name="Sun Y."/>
            <person name="Le M."/>
            <person name="Wang Q."/>
            <person name="Wei S."/>
            <person name="Zheng Y."/>
            <person name="Lin W."/>
            <person name="Duan Y."/>
            <person name="Cao H."/>
            <person name="Xiong S."/>
            <person name="Wang X."/>
            <person name="Wei L."/>
            <person name="Li C."/>
            <person name="Ma Q."/>
            <person name="Ju M."/>
            <person name="Zhao R."/>
            <person name="Li G."/>
            <person name="Mu C."/>
            <person name="Tian Q."/>
            <person name="Mei H."/>
            <person name="Zhang T."/>
            <person name="Gao T."/>
            <person name="Zhang H."/>
        </authorList>
    </citation>
    <scope>NUCLEOTIDE SEQUENCE</scope>
    <source>
        <strain evidence="2">KEN8</strain>
    </source>
</reference>
<evidence type="ECO:0008006" key="3">
    <source>
        <dbReference type="Google" id="ProtNLM"/>
    </source>
</evidence>
<accession>A0AAW2J420</accession>
<sequence>MDNLTYLEERRCGDCSGRSVVSLLGFGFVPEILMKIGASSPRRQIEEFRSCLSDCQLTDLGYLGYKYTWCNHHEAPNTVRTRLDRACASTGWRTKFSNINVEAVAARGSDHNPLLINLEADKEPRHRQRQKIFRFEAMWTQSEECEDIVKDSWCGEVEGDAGSRILWHTRRVREELIRWDKERFGHVRRHVRELEAKLEAYAKDPTSASDNSKRRTSGPSIESIDEILRGMPRSVNEEMNEALIQPFSPKEVKRALFQMYPYKSPGHDGMSRSFFKKALSHLISTAKVNGSLCGVSVSWHGPRVSHLVFADDTLIFYQATRDAMLCVKAFEEASGLMVNFEKSSVAFSQNTSNDIRAELVNILGVCEVAKHEKYLGLPSLMGHSKRDIFQDMKDKVWKRLQSWKFINLSKAGQGAHSLGVAFSRRAICSYLGYDGTLELGRMCAFGRTGGFLGLGTSK</sequence>
<dbReference type="Gene3D" id="3.60.10.10">
    <property type="entry name" value="Endonuclease/exonuclease/phosphatase"/>
    <property type="match status" value="1"/>
</dbReference>
<name>A0AAW2J420_9LAMI</name>
<organism evidence="2">
    <name type="scientific">Sesamum calycinum</name>
    <dbReference type="NCBI Taxonomy" id="2727403"/>
    <lineage>
        <taxon>Eukaryota</taxon>
        <taxon>Viridiplantae</taxon>
        <taxon>Streptophyta</taxon>
        <taxon>Embryophyta</taxon>
        <taxon>Tracheophyta</taxon>
        <taxon>Spermatophyta</taxon>
        <taxon>Magnoliopsida</taxon>
        <taxon>eudicotyledons</taxon>
        <taxon>Gunneridae</taxon>
        <taxon>Pentapetalae</taxon>
        <taxon>asterids</taxon>
        <taxon>lamiids</taxon>
        <taxon>Lamiales</taxon>
        <taxon>Pedaliaceae</taxon>
        <taxon>Sesamum</taxon>
    </lineage>
</organism>
<gene>
    <name evidence="2" type="ORF">Scaly_2706100</name>
</gene>
<reference evidence="2" key="1">
    <citation type="submission" date="2020-06" db="EMBL/GenBank/DDBJ databases">
        <authorList>
            <person name="Li T."/>
            <person name="Hu X."/>
            <person name="Zhang T."/>
            <person name="Song X."/>
            <person name="Zhang H."/>
            <person name="Dai N."/>
            <person name="Sheng W."/>
            <person name="Hou X."/>
            <person name="Wei L."/>
        </authorList>
    </citation>
    <scope>NUCLEOTIDE SEQUENCE</scope>
    <source>
        <strain evidence="2">KEN8</strain>
        <tissue evidence="2">Leaf</tissue>
    </source>
</reference>
<evidence type="ECO:0000313" key="2">
    <source>
        <dbReference type="EMBL" id="KAL0289351.1"/>
    </source>
</evidence>
<evidence type="ECO:0000256" key="1">
    <source>
        <dbReference type="SAM" id="MobiDB-lite"/>
    </source>
</evidence>
<dbReference type="SUPFAM" id="SSF56219">
    <property type="entry name" value="DNase I-like"/>
    <property type="match status" value="1"/>
</dbReference>
<feature type="region of interest" description="Disordered" evidence="1">
    <location>
        <begin position="202"/>
        <end position="222"/>
    </location>
</feature>
<protein>
    <recommendedName>
        <fullName evidence="3">Reverse transcriptase</fullName>
    </recommendedName>
</protein>
<dbReference type="PANTHER" id="PTHR33710">
    <property type="entry name" value="BNAC02G09200D PROTEIN"/>
    <property type="match status" value="1"/>
</dbReference>
<comment type="caution">
    <text evidence="2">The sequence shown here is derived from an EMBL/GenBank/DDBJ whole genome shotgun (WGS) entry which is preliminary data.</text>
</comment>
<dbReference type="PANTHER" id="PTHR33710:SF62">
    <property type="entry name" value="DUF4283 DOMAIN PROTEIN"/>
    <property type="match status" value="1"/>
</dbReference>
<proteinExistence type="predicted"/>
<dbReference type="EMBL" id="JACGWM010001696">
    <property type="protein sequence ID" value="KAL0289351.1"/>
    <property type="molecule type" value="Genomic_DNA"/>
</dbReference>
<dbReference type="InterPro" id="IPR036691">
    <property type="entry name" value="Endo/exonu/phosph_ase_sf"/>
</dbReference>